<dbReference type="PIRSF" id="PIRSF000443">
    <property type="entry name" value="Homoser_Ac_trans"/>
    <property type="match status" value="1"/>
</dbReference>
<dbReference type="Gene3D" id="3.40.50.1820">
    <property type="entry name" value="alpha/beta hydrolase"/>
    <property type="match status" value="1"/>
</dbReference>
<dbReference type="RefSeq" id="WP_377931931.1">
    <property type="nucleotide sequence ID" value="NZ_JBHUMF010000002.1"/>
</dbReference>
<keyword evidence="1 2" id="KW-0808">Transferase</keyword>
<sequence>MENKKIQDTIVSSIRIPALTLESGEILKDINLVYERSGNINGPVILICHALTGNHLVSGDDDQPGWWAGLVGPGCYIDTNEFQIISFNVLGGCDGSTGPASLSPITGKRYGPDFPEITIRDMVSAQHTALQTLGIKKLEAVIGGSLGGMQALEWGLMFPQFVQKIFPLAVTPELSDYGIAFNHIGIRSIENDPHWNNGYYEENCEIKGLEIARMAGMVTYRTGALFAERFTRGQNNQQFEVQSYLDYQGNKLRSRFDANSYLTLLRAMNTHDIKRGREDWKELLANLPCELIGISYDGDLIYEQASLKVLTEIIPDSTHYFIPTVFGHDGFLVEFEKWGGIIQSHLTKLKVKGASVFKY</sequence>
<comment type="catalytic activity">
    <reaction evidence="2">
        <text>L-homoserine + acetyl-CoA = O-acetyl-L-homoserine + CoA</text>
        <dbReference type="Rhea" id="RHEA:13701"/>
        <dbReference type="ChEBI" id="CHEBI:57287"/>
        <dbReference type="ChEBI" id="CHEBI:57288"/>
        <dbReference type="ChEBI" id="CHEBI:57476"/>
        <dbReference type="ChEBI" id="CHEBI:57716"/>
        <dbReference type="EC" id="2.3.1.31"/>
    </reaction>
</comment>
<feature type="domain" description="AB hydrolase-1" evidence="3">
    <location>
        <begin position="43"/>
        <end position="288"/>
    </location>
</feature>
<evidence type="ECO:0000313" key="4">
    <source>
        <dbReference type="EMBL" id="MFD2679358.1"/>
    </source>
</evidence>
<comment type="pathway">
    <text evidence="2">Amino-acid biosynthesis; L-methionine biosynthesis via de novo pathway; O-acetyl-L-homoserine from L-homoserine: step 1/1.</text>
</comment>
<organism evidence="4 5">
    <name type="scientific">Bacillus seohaeanensis</name>
    <dbReference type="NCBI Taxonomy" id="284580"/>
    <lineage>
        <taxon>Bacteria</taxon>
        <taxon>Bacillati</taxon>
        <taxon>Bacillota</taxon>
        <taxon>Bacilli</taxon>
        <taxon>Bacillales</taxon>
        <taxon>Bacillaceae</taxon>
        <taxon>Bacillus</taxon>
    </lineage>
</organism>
<dbReference type="NCBIfam" id="NF001209">
    <property type="entry name" value="PRK00175.1"/>
    <property type="match status" value="1"/>
</dbReference>
<dbReference type="InterPro" id="IPR008220">
    <property type="entry name" value="HAT_MetX-like"/>
</dbReference>
<evidence type="ECO:0000259" key="3">
    <source>
        <dbReference type="Pfam" id="PF00561"/>
    </source>
</evidence>
<keyword evidence="2" id="KW-0486">Methionine biosynthesis</keyword>
<feature type="active site" evidence="2">
    <location>
        <position position="328"/>
    </location>
</feature>
<comment type="subcellular location">
    <subcellularLocation>
        <location evidence="2">Cytoplasm</location>
    </subcellularLocation>
</comment>
<evidence type="ECO:0000256" key="1">
    <source>
        <dbReference type="ARBA" id="ARBA00022679"/>
    </source>
</evidence>
<comment type="caution">
    <text evidence="2">Lacks conserved residue(s) required for the propagation of feature annotation.</text>
</comment>
<name>A0ABW5RL14_9BACI</name>
<dbReference type="PANTHER" id="PTHR32268:SF11">
    <property type="entry name" value="HOMOSERINE O-ACETYLTRANSFERASE"/>
    <property type="match status" value="1"/>
</dbReference>
<comment type="function">
    <text evidence="2">Transfers an acetyl group from acetyl-CoA to L-homoserine, forming acetyl-L-homoserine.</text>
</comment>
<feature type="active site" evidence="2">
    <location>
        <position position="299"/>
    </location>
</feature>
<dbReference type="InterPro" id="IPR000073">
    <property type="entry name" value="AB_hydrolase_1"/>
</dbReference>
<dbReference type="GO" id="GO:0004414">
    <property type="term" value="F:homoserine O-acetyltransferase activity"/>
    <property type="evidence" value="ECO:0007669"/>
    <property type="project" value="UniProtKB-EC"/>
</dbReference>
<comment type="caution">
    <text evidence="4">The sequence shown here is derived from an EMBL/GenBank/DDBJ whole genome shotgun (WGS) entry which is preliminary data.</text>
</comment>
<dbReference type="Proteomes" id="UP001597506">
    <property type="component" value="Unassembled WGS sequence"/>
</dbReference>
<dbReference type="EC" id="2.3.1.31" evidence="2"/>
<feature type="binding site" evidence="2">
    <location>
        <position position="213"/>
    </location>
    <ligand>
        <name>substrate</name>
    </ligand>
</feature>
<protein>
    <recommendedName>
        <fullName evidence="2">Homoserine O-acetyltransferase</fullName>
        <shortName evidence="2">HAT</shortName>
        <ecNumber evidence="2">2.3.1.31</ecNumber>
    </recommendedName>
    <alternativeName>
        <fullName evidence="2">Homoserine transacetylase</fullName>
        <shortName evidence="2">HTA</shortName>
    </alternativeName>
</protein>
<comment type="subunit">
    <text evidence="2">Homodimer.</text>
</comment>
<dbReference type="Pfam" id="PF00561">
    <property type="entry name" value="Abhydrolase_1"/>
    <property type="match status" value="1"/>
</dbReference>
<dbReference type="HAMAP" id="MF_00296">
    <property type="entry name" value="MetX_acyltransf"/>
    <property type="match status" value="1"/>
</dbReference>
<evidence type="ECO:0000313" key="5">
    <source>
        <dbReference type="Proteomes" id="UP001597506"/>
    </source>
</evidence>
<dbReference type="EMBL" id="JBHUMF010000002">
    <property type="protein sequence ID" value="MFD2679358.1"/>
    <property type="molecule type" value="Genomic_DNA"/>
</dbReference>
<feature type="binding site" evidence="2">
    <location>
        <position position="329"/>
    </location>
    <ligand>
        <name>substrate</name>
    </ligand>
</feature>
<keyword evidence="5" id="KW-1185">Reference proteome</keyword>
<feature type="active site" description="Nucleophile" evidence="2">
    <location>
        <position position="145"/>
    </location>
</feature>
<comment type="similarity">
    <text evidence="2">Belongs to the AB hydrolase superfamily. MetX family.</text>
</comment>
<accession>A0ABW5RL14</accession>
<keyword evidence="2" id="KW-0028">Amino-acid biosynthesis</keyword>
<reference evidence="5" key="1">
    <citation type="journal article" date="2019" name="Int. J. Syst. Evol. Microbiol.">
        <title>The Global Catalogue of Microorganisms (GCM) 10K type strain sequencing project: providing services to taxonomists for standard genome sequencing and annotation.</title>
        <authorList>
            <consortium name="The Broad Institute Genomics Platform"/>
            <consortium name="The Broad Institute Genome Sequencing Center for Infectious Disease"/>
            <person name="Wu L."/>
            <person name="Ma J."/>
        </authorList>
    </citation>
    <scope>NUCLEOTIDE SEQUENCE [LARGE SCALE GENOMIC DNA]</scope>
    <source>
        <strain evidence="5">KCTC 3913</strain>
    </source>
</reference>
<dbReference type="InterPro" id="IPR029058">
    <property type="entry name" value="AB_hydrolase_fold"/>
</dbReference>
<dbReference type="SUPFAM" id="SSF53474">
    <property type="entry name" value="alpha/beta-Hydrolases"/>
    <property type="match status" value="1"/>
</dbReference>
<keyword evidence="2" id="KW-0963">Cytoplasm</keyword>
<dbReference type="NCBIfam" id="TIGR01392">
    <property type="entry name" value="homoserO_Ac_trn"/>
    <property type="match status" value="1"/>
</dbReference>
<keyword evidence="2 4" id="KW-0012">Acyltransferase</keyword>
<evidence type="ECO:0000256" key="2">
    <source>
        <dbReference type="HAMAP-Rule" id="MF_00296"/>
    </source>
</evidence>
<proteinExistence type="inferred from homology"/>
<dbReference type="PANTHER" id="PTHR32268">
    <property type="entry name" value="HOMOSERINE O-ACETYLTRANSFERASE"/>
    <property type="match status" value="1"/>
</dbReference>
<gene>
    <name evidence="2" type="primary">metXA</name>
    <name evidence="4" type="ORF">ACFSUL_01195</name>
</gene>